<gene>
    <name evidence="2" type="ORF">BTO22_13570</name>
</gene>
<dbReference type="Proteomes" id="UP000239263">
    <property type="component" value="Unassembled WGS sequence"/>
</dbReference>
<comment type="caution">
    <text evidence="2">The sequence shown here is derived from an EMBL/GenBank/DDBJ whole genome shotgun (WGS) entry which is preliminary data.</text>
</comment>
<evidence type="ECO:0000313" key="3">
    <source>
        <dbReference type="Proteomes" id="UP000239263"/>
    </source>
</evidence>
<keyword evidence="1" id="KW-0812">Transmembrane</keyword>
<evidence type="ECO:0000313" key="2">
    <source>
        <dbReference type="EMBL" id="PQJ84542.1"/>
    </source>
</evidence>
<dbReference type="EMBL" id="MSCO01000002">
    <property type="protein sequence ID" value="PQJ84542.1"/>
    <property type="molecule type" value="Genomic_DNA"/>
</dbReference>
<dbReference type="AlphaFoldDB" id="A0A2S7X2Z2"/>
<reference evidence="2 3" key="1">
    <citation type="submission" date="2016-12" db="EMBL/GenBank/DDBJ databases">
        <title>Diversity of luminous bacteria.</title>
        <authorList>
            <person name="Yoshizawa S."/>
            <person name="Kogure K."/>
        </authorList>
    </citation>
    <scope>NUCLEOTIDE SEQUENCE [LARGE SCALE GENOMIC DNA]</scope>
    <source>
        <strain evidence="2 3">ATCC 33715</strain>
    </source>
</reference>
<protein>
    <submittedName>
        <fullName evidence="2">Uncharacterized protein</fullName>
    </submittedName>
</protein>
<feature type="transmembrane region" description="Helical" evidence="1">
    <location>
        <begin position="101"/>
        <end position="119"/>
    </location>
</feature>
<feature type="transmembrane region" description="Helical" evidence="1">
    <location>
        <begin position="25"/>
        <end position="44"/>
    </location>
</feature>
<dbReference type="OrthoDB" id="6884130at2"/>
<proteinExistence type="predicted"/>
<keyword evidence="1" id="KW-1133">Transmembrane helix</keyword>
<feature type="transmembrane region" description="Helical" evidence="1">
    <location>
        <begin position="65"/>
        <end position="86"/>
    </location>
</feature>
<keyword evidence="1" id="KW-0472">Membrane</keyword>
<sequence>MTQSPQLDATQAVEKTTYFEQMGTVGIILTILIIFATIVCFLIVRNQNTPVVRKVARMSHSAYGHLLLAGLSIFWASCVSVFGTSLQEQWFAGTTWKRETLFFGVSVILALIVGVLHYIRAQRKEAENQARPCVDAINENSSQCINMSDIVNTCIFDLDKIIRIENAKQGSVLGKKRKYNKYNRTLDNAISTCLESVLKVTKKFSEGADELHIKANIFNLVPSHSAKTSFEQNATHKQDNNSIFSKDAILNSPFFLFGTNLQSRLEHCDYILVCEQTMTCQLDKKDIFSKCYDHNKTNHHPLCMPFSYTKQTSDLRPNHPNLFGAPETVESKRECYVEDLMKSLDKHLDNLDKSAFYSRYMNENFKLELKNYYEQDQDRPKSILSIPIGKMELTSSFPKIPTESEQIACILNIYVNKINFLENPMKSESYHALTKQLCHSLSILISLKIMYSSLLNDYNNDNKVTLKNNMMLLQNKVS</sequence>
<name>A0A2S7X2Z2_9GAMM</name>
<organism evidence="2 3">
    <name type="scientific">Aliivibrio sifiae</name>
    <dbReference type="NCBI Taxonomy" id="566293"/>
    <lineage>
        <taxon>Bacteria</taxon>
        <taxon>Pseudomonadati</taxon>
        <taxon>Pseudomonadota</taxon>
        <taxon>Gammaproteobacteria</taxon>
        <taxon>Vibrionales</taxon>
        <taxon>Vibrionaceae</taxon>
        <taxon>Aliivibrio</taxon>
    </lineage>
</organism>
<dbReference type="RefSeq" id="WP_105055974.1">
    <property type="nucleotide sequence ID" value="NZ_CAWNRT010000002.1"/>
</dbReference>
<accession>A0A2S7X2Z2</accession>
<evidence type="ECO:0000256" key="1">
    <source>
        <dbReference type="SAM" id="Phobius"/>
    </source>
</evidence>